<gene>
    <name evidence="2" type="ORF">ACFFR3_31580</name>
</gene>
<protein>
    <submittedName>
        <fullName evidence="2">Uncharacterized protein</fullName>
    </submittedName>
</protein>
<dbReference type="Proteomes" id="UP001589568">
    <property type="component" value="Unassembled WGS sequence"/>
</dbReference>
<name>A0ABV5NVW5_9ACTN</name>
<evidence type="ECO:0000313" key="3">
    <source>
        <dbReference type="Proteomes" id="UP001589568"/>
    </source>
</evidence>
<feature type="region of interest" description="Disordered" evidence="1">
    <location>
        <begin position="190"/>
        <end position="265"/>
    </location>
</feature>
<accession>A0ABV5NVW5</accession>
<organism evidence="2 3">
    <name type="scientific">Nonomuraea salmonea</name>
    <dbReference type="NCBI Taxonomy" id="46181"/>
    <lineage>
        <taxon>Bacteria</taxon>
        <taxon>Bacillati</taxon>
        <taxon>Actinomycetota</taxon>
        <taxon>Actinomycetes</taxon>
        <taxon>Streptosporangiales</taxon>
        <taxon>Streptosporangiaceae</taxon>
        <taxon>Nonomuraea</taxon>
    </lineage>
</organism>
<evidence type="ECO:0000313" key="2">
    <source>
        <dbReference type="EMBL" id="MFB9474061.1"/>
    </source>
</evidence>
<reference evidence="2 3" key="1">
    <citation type="submission" date="2024-09" db="EMBL/GenBank/DDBJ databases">
        <authorList>
            <person name="Sun Q."/>
            <person name="Mori K."/>
        </authorList>
    </citation>
    <scope>NUCLEOTIDE SEQUENCE [LARGE SCALE GENOMIC DNA]</scope>
    <source>
        <strain evidence="2 3">JCM 3324</strain>
    </source>
</reference>
<proteinExistence type="predicted"/>
<evidence type="ECO:0000256" key="1">
    <source>
        <dbReference type="SAM" id="MobiDB-lite"/>
    </source>
</evidence>
<dbReference type="EMBL" id="JBHMCF010000037">
    <property type="protein sequence ID" value="MFB9474061.1"/>
    <property type="molecule type" value="Genomic_DNA"/>
</dbReference>
<feature type="region of interest" description="Disordered" evidence="1">
    <location>
        <begin position="16"/>
        <end position="64"/>
    </location>
</feature>
<comment type="caution">
    <text evidence="2">The sequence shown here is derived from an EMBL/GenBank/DDBJ whole genome shotgun (WGS) entry which is preliminary data.</text>
</comment>
<feature type="compositionally biased region" description="Low complexity" evidence="1">
    <location>
        <begin position="213"/>
        <end position="224"/>
    </location>
</feature>
<keyword evidence="3" id="KW-1185">Reference proteome</keyword>
<feature type="compositionally biased region" description="Gly residues" evidence="1">
    <location>
        <begin position="16"/>
        <end position="34"/>
    </location>
</feature>
<sequence>MAAMFGVVAGLTAGCGSGGSETGETGAGAPGQAGPGARPVITPPEELVSEENSGDLPEATARVGLDCQREVGKRGSGLAARMDQVANSSSSTNSQKAVALVCGAAVAANEGRDKEALARIDKAKTYLSDAPSSIQRPLMAFSASVEVKSAAAEGQNERAEAALQDLAELGYERNDFLKIACSVAADPAGLPECATVAPSGGETETPPDEPETPETTAPETPTGEVSETDDGATQSPDEGTTEEPETEAPVSPDGNGDDGPAPAES</sequence>
<dbReference type="RefSeq" id="WP_379484320.1">
    <property type="nucleotide sequence ID" value="NZ_JBHMCF010000037.1"/>
</dbReference>